<reference evidence="1" key="1">
    <citation type="journal article" date="2023" name="Science">
        <title>Genome structures resolve the early diversification of teleost fishes.</title>
        <authorList>
            <person name="Parey E."/>
            <person name="Louis A."/>
            <person name="Montfort J."/>
            <person name="Bouchez O."/>
            <person name="Roques C."/>
            <person name="Iampietro C."/>
            <person name="Lluch J."/>
            <person name="Castinel A."/>
            <person name="Donnadieu C."/>
            <person name="Desvignes T."/>
            <person name="Floi Bucao C."/>
            <person name="Jouanno E."/>
            <person name="Wen M."/>
            <person name="Mejri S."/>
            <person name="Dirks R."/>
            <person name="Jansen H."/>
            <person name="Henkel C."/>
            <person name="Chen W.J."/>
            <person name="Zahm M."/>
            <person name="Cabau C."/>
            <person name="Klopp C."/>
            <person name="Thompson A.W."/>
            <person name="Robinson-Rechavi M."/>
            <person name="Braasch I."/>
            <person name="Lecointre G."/>
            <person name="Bobe J."/>
            <person name="Postlethwait J.H."/>
            <person name="Berthelot C."/>
            <person name="Roest Crollius H."/>
            <person name="Guiguen Y."/>
        </authorList>
    </citation>
    <scope>NUCLEOTIDE SEQUENCE</scope>
    <source>
        <strain evidence="1">NC1722</strain>
    </source>
</reference>
<proteinExistence type="predicted"/>
<evidence type="ECO:0000313" key="1">
    <source>
        <dbReference type="EMBL" id="KAJ8355357.1"/>
    </source>
</evidence>
<accession>A0AAD7R1N5</accession>
<organism evidence="1 2">
    <name type="scientific">Aldrovandia affinis</name>
    <dbReference type="NCBI Taxonomy" id="143900"/>
    <lineage>
        <taxon>Eukaryota</taxon>
        <taxon>Metazoa</taxon>
        <taxon>Chordata</taxon>
        <taxon>Craniata</taxon>
        <taxon>Vertebrata</taxon>
        <taxon>Euteleostomi</taxon>
        <taxon>Actinopterygii</taxon>
        <taxon>Neopterygii</taxon>
        <taxon>Teleostei</taxon>
        <taxon>Notacanthiformes</taxon>
        <taxon>Halosauridae</taxon>
        <taxon>Aldrovandia</taxon>
    </lineage>
</organism>
<sequence length="96" mass="10864">MDGIRLDLFIHQVRTFLLDVIDKRIFTEFYLTSVIISARNHCWAEICVDVGIGVFFIGNLLAWRSSKLGSILLRGLLGLCFRDKAEVPTSSILTSF</sequence>
<protein>
    <submittedName>
        <fullName evidence="1">Uncharacterized protein</fullName>
    </submittedName>
</protein>
<name>A0AAD7R1N5_9TELE</name>
<evidence type="ECO:0000313" key="2">
    <source>
        <dbReference type="Proteomes" id="UP001221898"/>
    </source>
</evidence>
<gene>
    <name evidence="1" type="ORF">AAFF_G00062480</name>
</gene>
<dbReference type="EMBL" id="JAINUG010001384">
    <property type="protein sequence ID" value="KAJ8355357.1"/>
    <property type="molecule type" value="Genomic_DNA"/>
</dbReference>
<dbReference type="Proteomes" id="UP001221898">
    <property type="component" value="Unassembled WGS sequence"/>
</dbReference>
<keyword evidence="2" id="KW-1185">Reference proteome</keyword>
<dbReference type="AlphaFoldDB" id="A0AAD7R1N5"/>
<comment type="caution">
    <text evidence="1">The sequence shown here is derived from an EMBL/GenBank/DDBJ whole genome shotgun (WGS) entry which is preliminary data.</text>
</comment>